<dbReference type="SUPFAM" id="SSF53790">
    <property type="entry name" value="Tetrapyrrole methylase"/>
    <property type="match status" value="1"/>
</dbReference>
<dbReference type="NCBIfam" id="TIGR01469">
    <property type="entry name" value="cobA_cysG_Cterm"/>
    <property type="match status" value="1"/>
</dbReference>
<dbReference type="InterPro" id="IPR006366">
    <property type="entry name" value="CobA/CysG_C"/>
</dbReference>
<dbReference type="InterPro" id="IPR050161">
    <property type="entry name" value="Siro_Cobalamin_biosynth"/>
</dbReference>
<dbReference type="NCBIfam" id="NF004790">
    <property type="entry name" value="PRK06136.1"/>
    <property type="match status" value="1"/>
</dbReference>
<dbReference type="InterPro" id="IPR003043">
    <property type="entry name" value="Uropor_MeTrfase_CS"/>
</dbReference>
<dbReference type="EC" id="2.1.1.107" evidence="2"/>
<evidence type="ECO:0000256" key="4">
    <source>
        <dbReference type="ARBA" id="ARBA00022679"/>
    </source>
</evidence>
<dbReference type="Pfam" id="PF00590">
    <property type="entry name" value="TP_methylase"/>
    <property type="match status" value="1"/>
</dbReference>
<dbReference type="InterPro" id="IPR035996">
    <property type="entry name" value="4pyrrol_Methylase_sf"/>
</dbReference>
<evidence type="ECO:0000256" key="2">
    <source>
        <dbReference type="ARBA" id="ARBA00012162"/>
    </source>
</evidence>
<name>A0ABX7M7V5_9RHOO</name>
<dbReference type="EMBL" id="CP071060">
    <property type="protein sequence ID" value="QSI77844.1"/>
    <property type="molecule type" value="Genomic_DNA"/>
</dbReference>
<evidence type="ECO:0000313" key="10">
    <source>
        <dbReference type="EMBL" id="QSI77844.1"/>
    </source>
</evidence>
<dbReference type="InterPro" id="IPR014776">
    <property type="entry name" value="4pyrrole_Mease_sub2"/>
</dbReference>
<keyword evidence="11" id="KW-1185">Reference proteome</keyword>
<dbReference type="Gene3D" id="3.40.1010.10">
    <property type="entry name" value="Cobalt-precorrin-4 Transmethylase, Domain 1"/>
    <property type="match status" value="1"/>
</dbReference>
<reference evidence="10 11" key="1">
    <citation type="submission" date="2021-02" db="EMBL/GenBank/DDBJ databases">
        <title>Niveibacterium changnyeongensis HC41.</title>
        <authorList>
            <person name="Kang M."/>
        </authorList>
    </citation>
    <scope>NUCLEOTIDE SEQUENCE [LARGE SCALE GENOMIC DNA]</scope>
    <source>
        <strain evidence="10 11">HC41</strain>
    </source>
</reference>
<evidence type="ECO:0000256" key="1">
    <source>
        <dbReference type="ARBA" id="ARBA00005879"/>
    </source>
</evidence>
<feature type="domain" description="Tetrapyrrole methylase" evidence="9">
    <location>
        <begin position="12"/>
        <end position="222"/>
    </location>
</feature>
<dbReference type="PROSITE" id="PS00840">
    <property type="entry name" value="SUMT_2"/>
    <property type="match status" value="1"/>
</dbReference>
<evidence type="ECO:0000259" key="9">
    <source>
        <dbReference type="Pfam" id="PF00590"/>
    </source>
</evidence>
<dbReference type="InterPro" id="IPR014777">
    <property type="entry name" value="4pyrrole_Mease_sub1"/>
</dbReference>
<evidence type="ECO:0000256" key="6">
    <source>
        <dbReference type="ARBA" id="ARBA00023244"/>
    </source>
</evidence>
<dbReference type="RefSeq" id="WP_206255147.1">
    <property type="nucleotide sequence ID" value="NZ_CP071060.1"/>
</dbReference>
<keyword evidence="6" id="KW-0627">Porphyrin biosynthesis</keyword>
<keyword evidence="4 8" id="KW-0808">Transferase</keyword>
<proteinExistence type="inferred from homology"/>
<sequence>MDALQPPIPAGKVYLIGAGPGEADLLTVRAARMIGQADAVVYDHLVGDGVMALIPADAEKIYVGKEAGNHTLPQESINTLLVRLAQAGKRVVRLKGGDPFIFGRGGEEILELIGSGIPFEVVPGVTAASGAAAFSGIPLTHREVARTCVFATGHFHDGSCDLDWPALARPNQTVVIYMGIGALPVISAQLVAHGLAASTPAAAVRHATLPTQRTIVGTLEDLPGKVAQAGLKPPALLIIGEVVNLREQLNWFEDLPR</sequence>
<dbReference type="GO" id="GO:0032259">
    <property type="term" value="P:methylation"/>
    <property type="evidence" value="ECO:0007669"/>
    <property type="project" value="UniProtKB-KW"/>
</dbReference>
<dbReference type="GO" id="GO:0004851">
    <property type="term" value="F:uroporphyrin-III C-methyltransferase activity"/>
    <property type="evidence" value="ECO:0007669"/>
    <property type="project" value="UniProtKB-EC"/>
</dbReference>
<evidence type="ECO:0000256" key="7">
    <source>
        <dbReference type="ARBA" id="ARBA00025705"/>
    </source>
</evidence>
<dbReference type="PANTHER" id="PTHR45790">
    <property type="entry name" value="SIROHEME SYNTHASE-RELATED"/>
    <property type="match status" value="1"/>
</dbReference>
<keyword evidence="3 8" id="KW-0489">Methyltransferase</keyword>
<dbReference type="InterPro" id="IPR000878">
    <property type="entry name" value="4pyrrol_Mease"/>
</dbReference>
<evidence type="ECO:0000313" key="11">
    <source>
        <dbReference type="Proteomes" id="UP000663570"/>
    </source>
</evidence>
<evidence type="ECO:0000256" key="8">
    <source>
        <dbReference type="RuleBase" id="RU003960"/>
    </source>
</evidence>
<protein>
    <recommendedName>
        <fullName evidence="2">uroporphyrinogen-III C-methyltransferase</fullName>
        <ecNumber evidence="2">2.1.1.107</ecNumber>
    </recommendedName>
</protein>
<evidence type="ECO:0000256" key="5">
    <source>
        <dbReference type="ARBA" id="ARBA00022691"/>
    </source>
</evidence>
<organism evidence="10 11">
    <name type="scientific">Niveibacterium microcysteis</name>
    <dbReference type="NCBI Taxonomy" id="2811415"/>
    <lineage>
        <taxon>Bacteria</taxon>
        <taxon>Pseudomonadati</taxon>
        <taxon>Pseudomonadota</taxon>
        <taxon>Betaproteobacteria</taxon>
        <taxon>Rhodocyclales</taxon>
        <taxon>Rhodocyclaceae</taxon>
        <taxon>Niveibacterium</taxon>
    </lineage>
</organism>
<evidence type="ECO:0000256" key="3">
    <source>
        <dbReference type="ARBA" id="ARBA00022603"/>
    </source>
</evidence>
<accession>A0ABX7M7V5</accession>
<keyword evidence="5" id="KW-0949">S-adenosyl-L-methionine</keyword>
<dbReference type="PANTHER" id="PTHR45790:SF3">
    <property type="entry name" value="S-ADENOSYL-L-METHIONINE-DEPENDENT UROPORPHYRINOGEN III METHYLTRANSFERASE, CHLOROPLASTIC"/>
    <property type="match status" value="1"/>
</dbReference>
<dbReference type="Gene3D" id="3.30.950.10">
    <property type="entry name" value="Methyltransferase, Cobalt-precorrin-4 Transmethylase, Domain 2"/>
    <property type="match status" value="1"/>
</dbReference>
<dbReference type="Proteomes" id="UP000663570">
    <property type="component" value="Chromosome"/>
</dbReference>
<dbReference type="PROSITE" id="PS00839">
    <property type="entry name" value="SUMT_1"/>
    <property type="match status" value="1"/>
</dbReference>
<comment type="pathway">
    <text evidence="7">Porphyrin-containing compound metabolism; siroheme biosynthesis; precorrin-2 from uroporphyrinogen III: step 1/1.</text>
</comment>
<gene>
    <name evidence="10" type="primary">cobA</name>
    <name evidence="10" type="ORF">JY500_04105</name>
</gene>
<dbReference type="CDD" id="cd11642">
    <property type="entry name" value="SUMT"/>
    <property type="match status" value="1"/>
</dbReference>
<comment type="similarity">
    <text evidence="1 8">Belongs to the precorrin methyltransferase family.</text>
</comment>